<dbReference type="AlphaFoldDB" id="A0A150GX69"/>
<sequence length="322" mass="32876">MRQLLPVHLFACAQADVPPESWPKTGREFYLQRIKFQQAMEPMLRRPLGRLERRAILGEPKCSVCMRTRAQVARSPAQLVTHGSEAPDPTSAGPPSPAAAAAASSSAAAGIDAPAPAGVAAPAAAAAAQAAADASPGALATGNGTATTTTTTAADAAASPASSSCTAARATGLSCCPRCHWGWACPVHRDAYLAGPHTAVCLQYQHMNDSQLTMQRYLTATGRLPNYVPDTMRRPAGQSEKPGPQSGGGAAAVVGPSSSAAAAAAAAAVVAWEPVPAGWPAFQGWRPLPAFDAGTMCLLTRRMSQALTVVGGADHAPRMVAL</sequence>
<dbReference type="OrthoDB" id="537994at2759"/>
<dbReference type="Proteomes" id="UP000075714">
    <property type="component" value="Unassembled WGS sequence"/>
</dbReference>
<dbReference type="STRING" id="33097.A0A150GX69"/>
<proteinExistence type="predicted"/>
<name>A0A150GX69_GONPE</name>
<accession>A0A150GX69</accession>
<evidence type="ECO:0000313" key="2">
    <source>
        <dbReference type="EMBL" id="KXZ54278.1"/>
    </source>
</evidence>
<organism evidence="2 3">
    <name type="scientific">Gonium pectorale</name>
    <name type="common">Green alga</name>
    <dbReference type="NCBI Taxonomy" id="33097"/>
    <lineage>
        <taxon>Eukaryota</taxon>
        <taxon>Viridiplantae</taxon>
        <taxon>Chlorophyta</taxon>
        <taxon>core chlorophytes</taxon>
        <taxon>Chlorophyceae</taxon>
        <taxon>CS clade</taxon>
        <taxon>Chlamydomonadales</taxon>
        <taxon>Volvocaceae</taxon>
        <taxon>Gonium</taxon>
    </lineage>
</organism>
<comment type="caution">
    <text evidence="2">The sequence shown here is derived from an EMBL/GenBank/DDBJ whole genome shotgun (WGS) entry which is preliminary data.</text>
</comment>
<evidence type="ECO:0000256" key="1">
    <source>
        <dbReference type="SAM" id="MobiDB-lite"/>
    </source>
</evidence>
<gene>
    <name evidence="2" type="ORF">GPECTOR_5g366</name>
</gene>
<evidence type="ECO:0000313" key="3">
    <source>
        <dbReference type="Proteomes" id="UP000075714"/>
    </source>
</evidence>
<keyword evidence="3" id="KW-1185">Reference proteome</keyword>
<feature type="region of interest" description="Disordered" evidence="1">
    <location>
        <begin position="76"/>
        <end position="100"/>
    </location>
</feature>
<reference evidence="3" key="1">
    <citation type="journal article" date="2016" name="Nat. Commun.">
        <title>The Gonium pectorale genome demonstrates co-option of cell cycle regulation during the evolution of multicellularity.</title>
        <authorList>
            <person name="Hanschen E.R."/>
            <person name="Marriage T.N."/>
            <person name="Ferris P.J."/>
            <person name="Hamaji T."/>
            <person name="Toyoda A."/>
            <person name="Fujiyama A."/>
            <person name="Neme R."/>
            <person name="Noguchi H."/>
            <person name="Minakuchi Y."/>
            <person name="Suzuki M."/>
            <person name="Kawai-Toyooka H."/>
            <person name="Smith D.R."/>
            <person name="Sparks H."/>
            <person name="Anderson J."/>
            <person name="Bakaric R."/>
            <person name="Luria V."/>
            <person name="Karger A."/>
            <person name="Kirschner M.W."/>
            <person name="Durand P.M."/>
            <person name="Michod R.E."/>
            <person name="Nozaki H."/>
            <person name="Olson B.J."/>
        </authorList>
    </citation>
    <scope>NUCLEOTIDE SEQUENCE [LARGE SCALE GENOMIC DNA]</scope>
    <source>
        <strain evidence="3">NIES-2863</strain>
    </source>
</reference>
<dbReference type="EMBL" id="LSYV01000006">
    <property type="protein sequence ID" value="KXZ54278.1"/>
    <property type="molecule type" value="Genomic_DNA"/>
</dbReference>
<protein>
    <submittedName>
        <fullName evidence="2">Uncharacterized protein</fullName>
    </submittedName>
</protein>
<feature type="region of interest" description="Disordered" evidence="1">
    <location>
        <begin position="232"/>
        <end position="253"/>
    </location>
</feature>